<dbReference type="STRING" id="37928.SAMN04489742_0271"/>
<accession>A0A1H0ZCK7</accession>
<gene>
    <name evidence="1" type="ORF">SAMN04489742_0271</name>
</gene>
<protein>
    <submittedName>
        <fullName evidence="1">Transcriptional regulator, AbiEi antitoxin, Type IV TA system</fullName>
    </submittedName>
</protein>
<sequence>MQRNIVEARVTAAWPKLDVLTAAELTEVGIGERLRMEAVRWGVVLRIRRGAYVLAALWKQSTHKQQNLMRIRAHFLTTPHAGAYSHTTAARLHHLYIWSINSTIHLSQPFSSTRRSSGGDVQTHNRVLPVGETVVLQGPRGRTITATSLERTVLDCARELELHRAVIIGDHALRLGASLSKMEGMVNAMPGAPGIRKARNVLSLLDGRSESPGETRTRLLLRTFGIPMPEPQVRLSTRHGDHRVDFAWKEILLILEFDGRSKYFDYRPTDQVILDERKRENALTEVHWNFFRVDWSDLSNPEELKARIIKAMERAAARTAALRLAT</sequence>
<dbReference type="OrthoDB" id="5517693at2"/>
<reference evidence="1 2" key="1">
    <citation type="submission" date="2016-10" db="EMBL/GenBank/DDBJ databases">
        <authorList>
            <person name="de Groot N.N."/>
        </authorList>
    </citation>
    <scope>NUCLEOTIDE SEQUENCE [LARGE SCALE GENOMIC DNA]</scope>
    <source>
        <strain evidence="1 2">DSM 20117</strain>
    </source>
</reference>
<proteinExistence type="predicted"/>
<dbReference type="Gene3D" id="3.40.960.10">
    <property type="entry name" value="VSR Endonuclease"/>
    <property type="match status" value="1"/>
</dbReference>
<organism evidence="1 2">
    <name type="scientific">Crystallibacter crystallopoietes</name>
    <dbReference type="NCBI Taxonomy" id="37928"/>
    <lineage>
        <taxon>Bacteria</taxon>
        <taxon>Bacillati</taxon>
        <taxon>Actinomycetota</taxon>
        <taxon>Actinomycetes</taxon>
        <taxon>Micrococcales</taxon>
        <taxon>Micrococcaceae</taxon>
        <taxon>Crystallibacter</taxon>
    </lineage>
</organism>
<dbReference type="KEGG" id="acry:AC20117_15910"/>
<evidence type="ECO:0000313" key="1">
    <source>
        <dbReference type="EMBL" id="SDQ25158.1"/>
    </source>
</evidence>
<dbReference type="EMBL" id="FNKH01000002">
    <property type="protein sequence ID" value="SDQ25158.1"/>
    <property type="molecule type" value="Genomic_DNA"/>
</dbReference>
<keyword evidence="2" id="KW-1185">Reference proteome</keyword>
<dbReference type="RefSeq" id="WP_074698706.1">
    <property type="nucleotide sequence ID" value="NZ_CP018863.1"/>
</dbReference>
<dbReference type="Proteomes" id="UP000181917">
    <property type="component" value="Unassembled WGS sequence"/>
</dbReference>
<evidence type="ECO:0000313" key="2">
    <source>
        <dbReference type="Proteomes" id="UP000181917"/>
    </source>
</evidence>
<dbReference type="AlphaFoldDB" id="A0A1H0ZCK7"/>
<name>A0A1H0ZCK7_9MICC</name>